<dbReference type="EMBL" id="LGRX02035195">
    <property type="protein sequence ID" value="KAK3235922.1"/>
    <property type="molecule type" value="Genomic_DNA"/>
</dbReference>
<organism evidence="2 3">
    <name type="scientific">Cymbomonas tetramitiformis</name>
    <dbReference type="NCBI Taxonomy" id="36881"/>
    <lineage>
        <taxon>Eukaryota</taxon>
        <taxon>Viridiplantae</taxon>
        <taxon>Chlorophyta</taxon>
        <taxon>Pyramimonadophyceae</taxon>
        <taxon>Pyramimonadales</taxon>
        <taxon>Pyramimonadaceae</taxon>
        <taxon>Cymbomonas</taxon>
    </lineage>
</organism>
<sequence>MIVYNATGGQAFGAREGVAALNAIAETEAFARAVEEVLPLPPPPPKPKGLNAVGTALLSVFCGQPQPDPPPYRRELPPHEKTGEAEFKWDPEREDKAYMRRLVLAAAGSNDAYEALVWLKELKADWGVTKKIRVASYLEVPGVVAALATALEALLEDVREAKMCSDSYMGMITQQGAEAELSEMAQQQDEAQEEWRALQEMAQQQATAQKEVHQDHTKNSKEGEGRKNANAAGCPDK</sequence>
<feature type="compositionally biased region" description="Basic and acidic residues" evidence="1">
    <location>
        <begin position="71"/>
        <end position="86"/>
    </location>
</feature>
<comment type="caution">
    <text evidence="2">The sequence shown here is derived from an EMBL/GenBank/DDBJ whole genome shotgun (WGS) entry which is preliminary data.</text>
</comment>
<gene>
    <name evidence="2" type="ORF">CYMTET_53916</name>
</gene>
<feature type="region of interest" description="Disordered" evidence="1">
    <location>
        <begin position="187"/>
        <end position="237"/>
    </location>
</feature>
<proteinExistence type="predicted"/>
<reference evidence="2 3" key="1">
    <citation type="journal article" date="2015" name="Genome Biol. Evol.">
        <title>Comparative Genomics of a Bacterivorous Green Alga Reveals Evolutionary Causalities and Consequences of Phago-Mixotrophic Mode of Nutrition.</title>
        <authorList>
            <person name="Burns J.A."/>
            <person name="Paasch A."/>
            <person name="Narechania A."/>
            <person name="Kim E."/>
        </authorList>
    </citation>
    <scope>NUCLEOTIDE SEQUENCE [LARGE SCALE GENOMIC DNA]</scope>
    <source>
        <strain evidence="2 3">PLY_AMNH</strain>
    </source>
</reference>
<evidence type="ECO:0000313" key="2">
    <source>
        <dbReference type="EMBL" id="KAK3235922.1"/>
    </source>
</evidence>
<protein>
    <submittedName>
        <fullName evidence="2">Uncharacterized protein</fullName>
    </submittedName>
</protein>
<accession>A0AAE0BGA9</accession>
<feature type="compositionally biased region" description="Basic and acidic residues" evidence="1">
    <location>
        <begin position="210"/>
        <end position="227"/>
    </location>
</feature>
<evidence type="ECO:0000256" key="1">
    <source>
        <dbReference type="SAM" id="MobiDB-lite"/>
    </source>
</evidence>
<keyword evidence="3" id="KW-1185">Reference proteome</keyword>
<name>A0AAE0BGA9_9CHLO</name>
<evidence type="ECO:0000313" key="3">
    <source>
        <dbReference type="Proteomes" id="UP001190700"/>
    </source>
</evidence>
<dbReference type="Proteomes" id="UP001190700">
    <property type="component" value="Unassembled WGS sequence"/>
</dbReference>
<dbReference type="AlphaFoldDB" id="A0AAE0BGA9"/>
<feature type="region of interest" description="Disordered" evidence="1">
    <location>
        <begin position="66"/>
        <end position="86"/>
    </location>
</feature>